<dbReference type="PROSITE" id="PS50105">
    <property type="entry name" value="SAM_DOMAIN"/>
    <property type="match status" value="1"/>
</dbReference>
<evidence type="ECO:0000256" key="8">
    <source>
        <dbReference type="ARBA" id="ARBA00023163"/>
    </source>
</evidence>
<dbReference type="InterPro" id="IPR050548">
    <property type="entry name" value="PcG_chromatin_remod_factors"/>
</dbReference>
<accession>A0A8C7D4A9</accession>
<feature type="repeat" description="MBT" evidence="10">
    <location>
        <begin position="82"/>
        <end position="182"/>
    </location>
</feature>
<keyword evidence="3" id="KW-0677">Repeat</keyword>
<evidence type="ECO:0000256" key="6">
    <source>
        <dbReference type="ARBA" id="ARBA00022853"/>
    </source>
</evidence>
<keyword evidence="4 11" id="KW-0863">Zinc-finger</keyword>
<dbReference type="AlphaFoldDB" id="A0A8C7D4A9"/>
<dbReference type="CDD" id="cd09582">
    <property type="entry name" value="SAM_Scm-like-3MBT3_4"/>
    <property type="match status" value="1"/>
</dbReference>
<dbReference type="SMART" id="SM00561">
    <property type="entry name" value="MBT"/>
    <property type="match status" value="3"/>
</dbReference>
<dbReference type="GO" id="GO:0005634">
    <property type="term" value="C:nucleus"/>
    <property type="evidence" value="ECO:0007669"/>
    <property type="project" value="UniProtKB-SubCell"/>
</dbReference>
<evidence type="ECO:0000256" key="4">
    <source>
        <dbReference type="ARBA" id="ARBA00022771"/>
    </source>
</evidence>
<sequence length="633" mass="71092">MAPYSLCSALWGLIKGRALYRGSGAIWDCLLEQNLLTISKSLYSYNHCHCTHTNCMSFNLLLVTIKSLFMAAVPYGGKKKSWCWASYLEQDKAIAAPTKLFKEHQAFPQSKNGFRVGMRLEGVDPEHPSMYCVLTVAEVSGHRIRLHFDKNLDCYDFWVNSNSADIHPVGWCEKTGHKLHPPKGMKDEEFGWSSYIKQSKAQAAPKALFENQNTTVTPLGFRIGMKLEAIDKKNPSFICVATVTDMVDSRFLVHFDNWDESYDFWCDATSPYIHAVGWCQDNDRILTTPPGDILTPVNHYFHYLSCRYQDVKPPHTFLPLMKLETVDKRNPMLVRVATVVDTEDHRIQIHFDGWTDKYDYWVDTDSPDIHPAGWCAKTGHPLQPPISPQELFESSGQGGCPTPGCKGVGHIKGARYSGHHSAVGCPYSDLNINKDSVLPDRLSGEMPGSGGLGRPRRAEPNPENHPALALTADPLSWLRNNPTHEWSQDALLSQGYFVLYVYFLLFHTVELTLQEALHQSVFMPCTSPSPSSTPFCWDQHSKLLPTVAGITSSKVAVWTVEEVIEFIQGLPGCNEHVHTFRDEQIDGEAFLLLTQVDLVRIMSIKLGPAIKIYNSILMFKTILTENGSSVQAL</sequence>
<feature type="repeat" description="MBT" evidence="10">
    <location>
        <begin position="190"/>
        <end position="289"/>
    </location>
</feature>
<keyword evidence="8" id="KW-0804">Transcription</keyword>
<reference evidence="14" key="1">
    <citation type="submission" date="2025-08" db="UniProtKB">
        <authorList>
            <consortium name="Ensembl"/>
        </authorList>
    </citation>
    <scope>IDENTIFICATION</scope>
</reference>
<feature type="repeat" description="MBT" evidence="10">
    <location>
        <begin position="296"/>
        <end position="385"/>
    </location>
</feature>
<name>A0A8C7D4A9_ONCKI</name>
<dbReference type="CDD" id="cd20103">
    <property type="entry name" value="MBT_L3MBTL1-like_rpt3"/>
    <property type="match status" value="1"/>
</dbReference>
<dbReference type="GO" id="GO:0045892">
    <property type="term" value="P:negative regulation of DNA-templated transcription"/>
    <property type="evidence" value="ECO:0007669"/>
    <property type="project" value="TreeGrafter"/>
</dbReference>
<dbReference type="InterPro" id="IPR001660">
    <property type="entry name" value="SAM"/>
</dbReference>
<dbReference type="GO" id="GO:0008270">
    <property type="term" value="F:zinc ion binding"/>
    <property type="evidence" value="ECO:0007669"/>
    <property type="project" value="UniProtKB-KW"/>
</dbReference>
<dbReference type="InterPro" id="IPR002515">
    <property type="entry name" value="Znf_C2H2C"/>
</dbReference>
<proteinExistence type="predicted"/>
<dbReference type="SMART" id="SM00454">
    <property type="entry name" value="SAM"/>
    <property type="match status" value="1"/>
</dbReference>
<keyword evidence="15" id="KW-1185">Reference proteome</keyword>
<comment type="subcellular location">
    <subcellularLocation>
        <location evidence="1">Nucleus</location>
    </subcellularLocation>
</comment>
<dbReference type="InterPro" id="IPR013761">
    <property type="entry name" value="SAM/pointed_sf"/>
</dbReference>
<dbReference type="Pfam" id="PF01530">
    <property type="entry name" value="zf-C2HC"/>
    <property type="match status" value="1"/>
</dbReference>
<dbReference type="Pfam" id="PF02820">
    <property type="entry name" value="MBT"/>
    <property type="match status" value="3"/>
</dbReference>
<evidence type="ECO:0000313" key="14">
    <source>
        <dbReference type="Ensembl" id="ENSOKIP00005015871.1"/>
    </source>
</evidence>
<keyword evidence="7" id="KW-0805">Transcription regulation</keyword>
<keyword evidence="6" id="KW-0156">Chromatin regulator</keyword>
<dbReference type="SUPFAM" id="SSF63748">
    <property type="entry name" value="Tudor/PWWP/MBT"/>
    <property type="match status" value="3"/>
</dbReference>
<evidence type="ECO:0000259" key="13">
    <source>
        <dbReference type="PROSITE" id="PS50105"/>
    </source>
</evidence>
<feature type="region of interest" description="Disordered" evidence="12">
    <location>
        <begin position="440"/>
        <end position="463"/>
    </location>
</feature>
<dbReference type="Gene3D" id="1.10.150.50">
    <property type="entry name" value="Transcription Factor, Ets-1"/>
    <property type="match status" value="1"/>
</dbReference>
<dbReference type="PANTHER" id="PTHR12247">
    <property type="entry name" value="POLYCOMB GROUP PROTEIN"/>
    <property type="match status" value="1"/>
</dbReference>
<gene>
    <name evidence="14" type="primary">L3MBTL3</name>
    <name evidence="14" type="synonym">LOC109900697</name>
</gene>
<dbReference type="GeneTree" id="ENSGT00940000159800"/>
<dbReference type="PROSITE" id="PS51802">
    <property type="entry name" value="ZF_CCHHC"/>
    <property type="match status" value="1"/>
</dbReference>
<dbReference type="Pfam" id="PF00536">
    <property type="entry name" value="SAM_1"/>
    <property type="match status" value="1"/>
</dbReference>
<dbReference type="InterPro" id="IPR004092">
    <property type="entry name" value="Mbt"/>
</dbReference>
<reference evidence="14" key="2">
    <citation type="submission" date="2025-09" db="UniProtKB">
        <authorList>
            <consortium name="Ensembl"/>
        </authorList>
    </citation>
    <scope>IDENTIFICATION</scope>
</reference>
<evidence type="ECO:0000256" key="5">
    <source>
        <dbReference type="ARBA" id="ARBA00022833"/>
    </source>
</evidence>
<dbReference type="GO" id="GO:0042393">
    <property type="term" value="F:histone binding"/>
    <property type="evidence" value="ECO:0007669"/>
    <property type="project" value="TreeGrafter"/>
</dbReference>
<dbReference type="PROSITE" id="PS51079">
    <property type="entry name" value="MBT"/>
    <property type="match status" value="3"/>
</dbReference>
<dbReference type="Proteomes" id="UP000694557">
    <property type="component" value="Unassembled WGS sequence"/>
</dbReference>
<dbReference type="Ensembl" id="ENSOKIT00005016905.1">
    <property type="protein sequence ID" value="ENSOKIP00005015871.1"/>
    <property type="gene ID" value="ENSOKIG00005006998.1"/>
</dbReference>
<evidence type="ECO:0000256" key="11">
    <source>
        <dbReference type="PROSITE-ProRule" id="PRU01143"/>
    </source>
</evidence>
<dbReference type="GO" id="GO:0003682">
    <property type="term" value="F:chromatin binding"/>
    <property type="evidence" value="ECO:0007669"/>
    <property type="project" value="TreeGrafter"/>
</dbReference>
<feature type="domain" description="SAM" evidence="13">
    <location>
        <begin position="558"/>
        <end position="622"/>
    </location>
</feature>
<evidence type="ECO:0000256" key="10">
    <source>
        <dbReference type="PROSITE-ProRule" id="PRU00459"/>
    </source>
</evidence>
<evidence type="ECO:0000256" key="2">
    <source>
        <dbReference type="ARBA" id="ARBA00022723"/>
    </source>
</evidence>
<evidence type="ECO:0000256" key="12">
    <source>
        <dbReference type="SAM" id="MobiDB-lite"/>
    </source>
</evidence>
<dbReference type="FunFam" id="2.30.30.140:FF:000007">
    <property type="entry name" value="Lethal(3)malignant brain tumor-like protein 1"/>
    <property type="match status" value="1"/>
</dbReference>
<keyword evidence="9" id="KW-0539">Nucleus</keyword>
<dbReference type="Gene3D" id="4.10.320.30">
    <property type="match status" value="1"/>
</dbReference>
<keyword evidence="2" id="KW-0479">Metal-binding</keyword>
<organism evidence="14 15">
    <name type="scientific">Oncorhynchus kisutch</name>
    <name type="common">Coho salmon</name>
    <name type="synonym">Salmo kisutch</name>
    <dbReference type="NCBI Taxonomy" id="8019"/>
    <lineage>
        <taxon>Eukaryota</taxon>
        <taxon>Metazoa</taxon>
        <taxon>Chordata</taxon>
        <taxon>Craniata</taxon>
        <taxon>Vertebrata</taxon>
        <taxon>Euteleostomi</taxon>
        <taxon>Actinopterygii</taxon>
        <taxon>Neopterygii</taxon>
        <taxon>Teleostei</taxon>
        <taxon>Protacanthopterygii</taxon>
        <taxon>Salmoniformes</taxon>
        <taxon>Salmonidae</taxon>
        <taxon>Salmoninae</taxon>
        <taxon>Oncorhynchus</taxon>
    </lineage>
</organism>
<evidence type="ECO:0000256" key="1">
    <source>
        <dbReference type="ARBA" id="ARBA00004123"/>
    </source>
</evidence>
<dbReference type="Gene3D" id="2.30.30.140">
    <property type="match status" value="3"/>
</dbReference>
<dbReference type="GO" id="GO:0006325">
    <property type="term" value="P:chromatin organization"/>
    <property type="evidence" value="ECO:0007669"/>
    <property type="project" value="UniProtKB-KW"/>
</dbReference>
<evidence type="ECO:0000313" key="15">
    <source>
        <dbReference type="Proteomes" id="UP000694557"/>
    </source>
</evidence>
<protein>
    <submittedName>
        <fullName evidence="14">L3MBTL histone methyl-lysine binding protein 3</fullName>
    </submittedName>
</protein>
<keyword evidence="5" id="KW-0862">Zinc</keyword>
<evidence type="ECO:0000256" key="7">
    <source>
        <dbReference type="ARBA" id="ARBA00023015"/>
    </source>
</evidence>
<dbReference type="SUPFAM" id="SSF47769">
    <property type="entry name" value="SAM/Pointed domain"/>
    <property type="match status" value="1"/>
</dbReference>
<dbReference type="PANTHER" id="PTHR12247:SF72">
    <property type="entry name" value="LETHAL(3)MALIGNANT BRAIN TUMOR-LIKE PROTEIN 3"/>
    <property type="match status" value="1"/>
</dbReference>
<evidence type="ECO:0000256" key="3">
    <source>
        <dbReference type="ARBA" id="ARBA00022737"/>
    </source>
</evidence>
<evidence type="ECO:0000256" key="9">
    <source>
        <dbReference type="ARBA" id="ARBA00023242"/>
    </source>
</evidence>